<dbReference type="Gene3D" id="2.60.40.1190">
    <property type="match status" value="1"/>
</dbReference>
<reference evidence="3 4" key="1">
    <citation type="journal article" date="2015" name="Microbiome">
        <title>Genomic resolution of linkages in carbon, nitrogen, and sulfur cycling among widespread estuary sediment bacteria.</title>
        <authorList>
            <person name="Baker B.J."/>
            <person name="Lazar C.S."/>
            <person name="Teske A.P."/>
            <person name="Dick G.J."/>
        </authorList>
    </citation>
    <scope>NUCLEOTIDE SEQUENCE [LARGE SCALE GENOMIC DNA]</scope>
    <source>
        <strain evidence="3">DG_26</strain>
    </source>
</reference>
<feature type="domain" description="Carbohydrate-binding" evidence="2">
    <location>
        <begin position="41"/>
        <end position="196"/>
    </location>
</feature>
<dbReference type="GO" id="GO:0030246">
    <property type="term" value="F:carbohydrate binding"/>
    <property type="evidence" value="ECO:0007669"/>
    <property type="project" value="InterPro"/>
</dbReference>
<dbReference type="AlphaFoldDB" id="A0A0S7WHJ1"/>
<keyword evidence="1" id="KW-0732">Signal</keyword>
<protein>
    <recommendedName>
        <fullName evidence="2">Carbohydrate-binding domain-containing protein</fullName>
    </recommendedName>
</protein>
<gene>
    <name evidence="3" type="ORF">AMJ40_05130</name>
</gene>
<dbReference type="Pfam" id="PF06452">
    <property type="entry name" value="CBM9_1"/>
    <property type="match status" value="1"/>
</dbReference>
<evidence type="ECO:0000313" key="4">
    <source>
        <dbReference type="Proteomes" id="UP000051124"/>
    </source>
</evidence>
<dbReference type="CDD" id="cd09618">
    <property type="entry name" value="CBM9_like_2"/>
    <property type="match status" value="1"/>
</dbReference>
<accession>A0A0S7WHJ1</accession>
<comment type="caution">
    <text evidence="3">The sequence shown here is derived from an EMBL/GenBank/DDBJ whole genome shotgun (WGS) entry which is preliminary data.</text>
</comment>
<sequence length="678" mass="76647">MGDGNLCLSTRMLLPWLLLCSAAFGTQNAVLVVGTDTAPEIDGSLNERMWKDACTIRRFVQLMPEKGAMASESTTVYLVADAGHLYIGVRCFDDPTEIRANATIRDHPSVGWDDGVSLFLDPYNDKTSGYAFGLNVLGTQMDCRIAEDGNLLDREWDGQWESSTSVTDLGWEAEIAIPFSTLRFDPGNPVWGFNVVRGIARKLEAASWVEVTNQLRVSEWGEIQGFSFAKRRVYRTRATPYFSLMHPKQADVSMTVGINRIQWQVTGKLLFEFTVKPDYAHLEADADEFDLDKLPQYLPEKRPFFLEERSLLETPLDLVYTRSISDIAAGAKFIGSLPHMHFHCLGVIKTIDRRESVWCLRLIRNMGRPTRIGFLLMQSRGLSGTNQAFSVDGLIKLPKQLYASGQFAESQTPCGNAWLFSLSRFVEPDGLSFEIQHSTISPHFLVETAYLPFADLVETSVFLSPAYTLNWMVVKNVALSASYLHRETHEGMFMCDRISLGGSVRLHHNSDLTYTISNSTQLCGGSYCHNSVHSVAWEYTPGGWSGIQILHTFGHLFGAGLSHPSVTARVAVGRMNMALSLQRQNLSYQHCTECRYLATFKSNYALTKSLNLRTFFEWSHISHEMNVNFLFQYDIWKGSHAYLAWNERQEISDSEVWQLNPVVKDRMIMLKLSFDLDR</sequence>
<name>A0A0S7WHJ1_UNCT6</name>
<dbReference type="SUPFAM" id="SSF49344">
    <property type="entry name" value="CBD9-like"/>
    <property type="match status" value="1"/>
</dbReference>
<dbReference type="GO" id="GO:0016052">
    <property type="term" value="P:carbohydrate catabolic process"/>
    <property type="evidence" value="ECO:0007669"/>
    <property type="project" value="InterPro"/>
</dbReference>
<evidence type="ECO:0000259" key="2">
    <source>
        <dbReference type="Pfam" id="PF06452"/>
    </source>
</evidence>
<evidence type="ECO:0000313" key="3">
    <source>
        <dbReference type="EMBL" id="KPJ49622.1"/>
    </source>
</evidence>
<proteinExistence type="predicted"/>
<dbReference type="EMBL" id="LIZT01000050">
    <property type="protein sequence ID" value="KPJ49622.1"/>
    <property type="molecule type" value="Genomic_DNA"/>
</dbReference>
<dbReference type="InterPro" id="IPR010502">
    <property type="entry name" value="Carb-bd_dom_fam9"/>
</dbReference>
<evidence type="ECO:0000256" key="1">
    <source>
        <dbReference type="SAM" id="SignalP"/>
    </source>
</evidence>
<dbReference type="Proteomes" id="UP000051124">
    <property type="component" value="Unassembled WGS sequence"/>
</dbReference>
<feature type="signal peptide" evidence="1">
    <location>
        <begin position="1"/>
        <end position="25"/>
    </location>
</feature>
<feature type="chain" id="PRO_5006639448" description="Carbohydrate-binding domain-containing protein" evidence="1">
    <location>
        <begin position="26"/>
        <end position="678"/>
    </location>
</feature>
<organism evidence="3 4">
    <name type="scientific">candidate division TA06 bacterium DG_26</name>
    <dbReference type="NCBI Taxonomy" id="1703771"/>
    <lineage>
        <taxon>Bacteria</taxon>
        <taxon>Bacteria division TA06</taxon>
    </lineage>
</organism>
<dbReference type="GO" id="GO:0004553">
    <property type="term" value="F:hydrolase activity, hydrolyzing O-glycosyl compounds"/>
    <property type="evidence" value="ECO:0007669"/>
    <property type="project" value="InterPro"/>
</dbReference>